<evidence type="ECO:0000256" key="8">
    <source>
        <dbReference type="ARBA" id="ARBA00022679"/>
    </source>
</evidence>
<dbReference type="ExpressionAtlas" id="C6ZRW0">
    <property type="expression patterns" value="baseline and differential"/>
</dbReference>
<feature type="binding site" evidence="19">
    <location>
        <position position="648"/>
    </location>
    <ligand>
        <name>ATP</name>
        <dbReference type="ChEBI" id="CHEBI:30616"/>
    </ligand>
</feature>
<reference evidence="23 24" key="2">
    <citation type="journal article" date="2010" name="Nature">
        <title>Genome sequence of the palaeopolyploid soybean.</title>
        <authorList>
            <person name="Schmutz J."/>
            <person name="Cannon S.B."/>
            <person name="Schlueter J."/>
            <person name="Ma J."/>
            <person name="Mitros T."/>
            <person name="Nelson W."/>
            <person name="Hyten D.L."/>
            <person name="Song Q."/>
            <person name="Thelen J.J."/>
            <person name="Cheng J."/>
            <person name="Xu D."/>
            <person name="Hellsten U."/>
            <person name="May G.D."/>
            <person name="Yu Y."/>
            <person name="Sakurai T."/>
            <person name="Umezawa T."/>
            <person name="Bhattacharyya M.K."/>
            <person name="Sandhu D."/>
            <person name="Valliyodan B."/>
            <person name="Lindquist E."/>
            <person name="Peto M."/>
            <person name="Grant D."/>
            <person name="Shu S."/>
            <person name="Goodstein D."/>
            <person name="Barry K."/>
            <person name="Futrell-Griggs M."/>
            <person name="Abernathy B."/>
            <person name="Du J."/>
            <person name="Tian Z."/>
            <person name="Zhu L."/>
            <person name="Gill N."/>
            <person name="Joshi T."/>
            <person name="Libault M."/>
            <person name="Sethuraman A."/>
            <person name="Zhang X.-C."/>
            <person name="Shinozaki K."/>
            <person name="Nguyen H.T."/>
            <person name="Wing R.A."/>
            <person name="Cregan P."/>
            <person name="Specht J."/>
            <person name="Grimwood J."/>
            <person name="Rokhsar D."/>
            <person name="Stacey G."/>
            <person name="Shoemaker R.C."/>
            <person name="Jackson S.A."/>
        </authorList>
    </citation>
    <scope>NUCLEOTIDE SEQUENCE [LARGE SCALE GENOMIC DNA]</scope>
    <source>
        <strain evidence="24">cv. Williams 82</strain>
        <tissue evidence="23">Callus</tissue>
    </source>
</reference>
<keyword evidence="12 19" id="KW-0547">Nucleotide-binding</keyword>
<evidence type="ECO:0000256" key="7">
    <source>
        <dbReference type="ARBA" id="ARBA00022527"/>
    </source>
</evidence>
<evidence type="ECO:0000256" key="5">
    <source>
        <dbReference type="ARBA" id="ARBA00012513"/>
    </source>
</evidence>
<keyword evidence="8" id="KW-0808">Transferase</keyword>
<dbReference type="InterPro" id="IPR011009">
    <property type="entry name" value="Kinase-like_dom_sf"/>
</dbReference>
<feature type="transmembrane region" description="Helical" evidence="20">
    <location>
        <begin position="548"/>
        <end position="573"/>
    </location>
</feature>
<dbReference type="GeneID" id="100305427"/>
<keyword evidence="9 20" id="KW-0812">Transmembrane</keyword>
<keyword evidence="6" id="KW-1003">Cell membrane</keyword>
<dbReference type="SMART" id="SM00220">
    <property type="entry name" value="S_TKc"/>
    <property type="match status" value="1"/>
</dbReference>
<dbReference type="InterPro" id="IPR019825">
    <property type="entry name" value="Lectin_legB_Mn/Ca_BS"/>
</dbReference>
<evidence type="ECO:0000256" key="17">
    <source>
        <dbReference type="ARBA" id="ARBA00023170"/>
    </source>
</evidence>
<comment type="subcellular location">
    <subcellularLocation>
        <location evidence="1">Cell membrane</location>
        <topology evidence="1">Single-pass type I membrane protein</topology>
    </subcellularLocation>
</comment>
<dbReference type="FunFam" id="2.60.120.200:FF:000280">
    <property type="entry name" value="L-type lectin-domain containing receptor kinase IX.1"/>
    <property type="match status" value="1"/>
</dbReference>
<dbReference type="InterPro" id="IPR013320">
    <property type="entry name" value="ConA-like_dom_sf"/>
</dbReference>
<dbReference type="KEGG" id="gmx:100305427"/>
<evidence type="ECO:0000256" key="20">
    <source>
        <dbReference type="SAM" id="Phobius"/>
    </source>
</evidence>
<dbReference type="EC" id="2.7.11.1" evidence="5"/>
<protein>
    <recommendedName>
        <fullName evidence="5">non-specific serine/threonine protein kinase</fullName>
        <ecNumber evidence="5">2.7.11.1</ecNumber>
    </recommendedName>
</protein>
<gene>
    <name evidence="24" type="primary">LOC100305427</name>
    <name evidence="23" type="ORF">GLYMA_17G224300</name>
</gene>
<comment type="similarity">
    <text evidence="4">In the C-terminal section; belongs to the protein kinase superfamily. Ser/Thr protein kinase family.</text>
</comment>
<dbReference type="InterPro" id="IPR000719">
    <property type="entry name" value="Prot_kinase_dom"/>
</dbReference>
<dbReference type="STRING" id="3847.C6ZRW0"/>
<evidence type="ECO:0000313" key="22">
    <source>
        <dbReference type="EMBL" id="ACM89554.1"/>
    </source>
</evidence>
<dbReference type="CDD" id="cd14066">
    <property type="entry name" value="STKc_IRAK"/>
    <property type="match status" value="1"/>
</dbReference>
<evidence type="ECO:0000259" key="21">
    <source>
        <dbReference type="PROSITE" id="PS50011"/>
    </source>
</evidence>
<proteinExistence type="evidence at transcript level"/>
<dbReference type="Gene3D" id="3.30.200.20">
    <property type="entry name" value="Phosphorylase Kinase, domain 1"/>
    <property type="match status" value="1"/>
</dbReference>
<dbReference type="PROSITE" id="PS00307">
    <property type="entry name" value="LECTIN_LEGUME_BETA"/>
    <property type="match status" value="1"/>
</dbReference>
<dbReference type="FunFam" id="1.10.510.10:FF:000522">
    <property type="entry name" value="L-type lectin-domain containing receptor kinase IX.1"/>
    <property type="match status" value="1"/>
</dbReference>
<dbReference type="InterPro" id="IPR050528">
    <property type="entry name" value="L-type_Lectin-RKs"/>
</dbReference>
<reference evidence="22" key="1">
    <citation type="submission" date="2008-08" db="EMBL/GenBank/DDBJ databases">
        <authorList>
            <person name="Li W."/>
            <person name="Han Y."/>
            <person name="Chang W."/>
            <person name="Bao S."/>
            <person name="Zhao X."/>
        </authorList>
    </citation>
    <scope>NUCLEOTIDE SEQUENCE</scope>
</reference>
<dbReference type="PROSITE" id="PS00107">
    <property type="entry name" value="PROTEIN_KINASE_ATP"/>
    <property type="match status" value="1"/>
</dbReference>
<dbReference type="Proteomes" id="UP000008827">
    <property type="component" value="Chromosome 17"/>
</dbReference>
<keyword evidence="7" id="KW-0723">Serine/threonine-protein kinase</keyword>
<dbReference type="PROSITE" id="PS50011">
    <property type="entry name" value="PROTEIN_KINASE_DOM"/>
    <property type="match status" value="1"/>
</dbReference>
<accession>C6ZRW0</accession>
<keyword evidence="10" id="KW-0732">Signal</keyword>
<evidence type="ECO:0000256" key="19">
    <source>
        <dbReference type="PROSITE-ProRule" id="PRU10141"/>
    </source>
</evidence>
<sequence>MRLEENKVDQCIYLKVSGSKFIFLLLYVDDILLAFNNLGMLHETKDMATRSFDMKDLGKPLESLTFFILPSKFREFHQEVTTIVVYEDVGDFSDNEDLMPSEITFYRDVCGEEIFEGKMVSSDECFSVQIHIPEDYYIMAVSPQAPQNCYSSHFLRLRNLPKPKEKRVFKVQRLAIDGSSNSIFDEWIEHYGSVLNLGYACRSNEVCAFSVIEVRYVKGEWLNNWKDNKKEAEKKRSFEVVLEMFRALSNKGRKKQPQLRLLEMVITVFLLVLAIPSPLKTAESLNFNITNFANSESAKNMLYVGDGAVNKNGSIELNIVDYDFRVGRALYGQPLRLWDSSSGVVTDFSTRFTFTIDRGNNKSASYADGFAFYIAPHGYQIPPNAAGGTFALFNVTSNPFIPRNHVLAVEFDTFNGTIDPPFQHVGIDDNSLKSVATAKFDIDKNLGKKCNALVNYNASNRTLFVSWSFNGAATPNSKNSSVSYQIDDLMDILPEWVDVGFSASTGDLTERNIIHSWEFSSTLNSSTVSNNNSSDNNGAKDRNGLSSVAVVAVAACAIVLVAAAANFAAWVIIMKKRRGKGDYYDNDESGHTSAKFDLDRETIPRRFDYKELVVATNGFADDTRLGRGGSGQVYKGVLSHLGRVVAVKRIFTNSENSERVFINEVRIISRLIHRNLVQFVGWCHEQGEFLLVFEFMPNGSLDSHLFGDKKTLPWDVRYKVALGVALAIRYLHEDAEQSVLHRDIKSANVLLDTDFSTKLGDFGMAKLLDPRLRTQRTGVVGTYGYLAPEYINGGRASKESDIYSFGVVALEIACGRRTYKDGEFLVPLVNWMWKLYVEGKVLDAVDERLNKEFDVDEMTSLIVVGLWCTNPNNKERPTATQVIKVLQLEAPLPTLPLDMHDGPPLSLNTYTHAQPPYDSLQSVPFTNSLQSVGR</sequence>
<dbReference type="EMBL" id="FJ014801">
    <property type="protein sequence ID" value="ACM89554.1"/>
    <property type="molecule type" value="mRNA"/>
</dbReference>
<dbReference type="GO" id="GO:0030246">
    <property type="term" value="F:carbohydrate binding"/>
    <property type="evidence" value="ECO:0007669"/>
    <property type="project" value="UniProtKB-KW"/>
</dbReference>
<dbReference type="Gene3D" id="2.60.120.200">
    <property type="match status" value="1"/>
</dbReference>
<dbReference type="SUPFAM" id="SSF56112">
    <property type="entry name" value="Protein kinase-like (PK-like)"/>
    <property type="match status" value="1"/>
</dbReference>
<evidence type="ECO:0000256" key="2">
    <source>
        <dbReference type="ARBA" id="ARBA00007606"/>
    </source>
</evidence>
<dbReference type="AlphaFoldDB" id="C6ZRW0"/>
<dbReference type="PROSITE" id="PS00308">
    <property type="entry name" value="LECTIN_LEGUME_ALPHA"/>
    <property type="match status" value="1"/>
</dbReference>
<dbReference type="OrthoDB" id="4062651at2759"/>
<dbReference type="Gramene" id="KRH05387">
    <property type="protein sequence ID" value="KRH05387"/>
    <property type="gene ID" value="GLYMA_17G224300"/>
</dbReference>
<dbReference type="RefSeq" id="NP_001235240.1">
    <property type="nucleotide sequence ID" value="NM_001248311.1"/>
</dbReference>
<name>C6ZRW0_SOYBN</name>
<dbReference type="EnsemblPlants" id="KRH05387">
    <property type="protein sequence ID" value="KRH05387"/>
    <property type="gene ID" value="GLYMA_17G224300"/>
</dbReference>
<dbReference type="EMBL" id="CM000850">
    <property type="protein sequence ID" value="KRH05387.1"/>
    <property type="molecule type" value="Genomic_DNA"/>
</dbReference>
<evidence type="ECO:0000256" key="18">
    <source>
        <dbReference type="ARBA" id="ARBA00023180"/>
    </source>
</evidence>
<feature type="domain" description="Protein kinase" evidence="21">
    <location>
        <begin position="619"/>
        <end position="895"/>
    </location>
</feature>
<keyword evidence="11" id="KW-0430">Lectin</keyword>
<evidence type="ECO:0000256" key="6">
    <source>
        <dbReference type="ARBA" id="ARBA00022475"/>
    </source>
</evidence>
<evidence type="ECO:0000256" key="3">
    <source>
        <dbReference type="ARBA" id="ARBA00008536"/>
    </source>
</evidence>
<keyword evidence="15 20" id="KW-1133">Transmembrane helix</keyword>
<dbReference type="PANTHER" id="PTHR27007">
    <property type="match status" value="1"/>
</dbReference>
<dbReference type="InterPro" id="IPR000985">
    <property type="entry name" value="Lectin_LegA_CS"/>
</dbReference>
<dbReference type="Pfam" id="PF00069">
    <property type="entry name" value="Pkinase"/>
    <property type="match status" value="1"/>
</dbReference>
<dbReference type="SMR" id="C6ZRW0"/>
<dbReference type="InterPro" id="IPR001220">
    <property type="entry name" value="Legume_lectin_dom"/>
</dbReference>
<evidence type="ECO:0000256" key="15">
    <source>
        <dbReference type="ARBA" id="ARBA00022989"/>
    </source>
</evidence>
<evidence type="ECO:0000256" key="9">
    <source>
        <dbReference type="ARBA" id="ARBA00022692"/>
    </source>
</evidence>
<dbReference type="GO" id="GO:0005886">
    <property type="term" value="C:plasma membrane"/>
    <property type="evidence" value="ECO:0000318"/>
    <property type="project" value="GO_Central"/>
</dbReference>
<evidence type="ECO:0000256" key="11">
    <source>
        <dbReference type="ARBA" id="ARBA00022734"/>
    </source>
</evidence>
<keyword evidence="16 20" id="KW-0472">Membrane</keyword>
<evidence type="ECO:0000256" key="13">
    <source>
        <dbReference type="ARBA" id="ARBA00022777"/>
    </source>
</evidence>
<evidence type="ECO:0000313" key="25">
    <source>
        <dbReference type="Proteomes" id="UP000008827"/>
    </source>
</evidence>
<evidence type="ECO:0000256" key="12">
    <source>
        <dbReference type="ARBA" id="ARBA00022741"/>
    </source>
</evidence>
<evidence type="ECO:0000256" key="1">
    <source>
        <dbReference type="ARBA" id="ARBA00004251"/>
    </source>
</evidence>
<dbReference type="Gene3D" id="1.10.510.10">
    <property type="entry name" value="Transferase(Phosphotransferase) domain 1"/>
    <property type="match status" value="1"/>
</dbReference>
<evidence type="ECO:0000256" key="16">
    <source>
        <dbReference type="ARBA" id="ARBA00023136"/>
    </source>
</evidence>
<keyword evidence="13 22" id="KW-0418">Kinase</keyword>
<evidence type="ECO:0000313" key="23">
    <source>
        <dbReference type="EMBL" id="KRH05387.1"/>
    </source>
</evidence>
<dbReference type="PROSITE" id="PS00108">
    <property type="entry name" value="PROTEIN_KINASE_ST"/>
    <property type="match status" value="1"/>
</dbReference>
<dbReference type="CDD" id="cd06899">
    <property type="entry name" value="lectin_legume_LecRK_Arcelin_ConA"/>
    <property type="match status" value="1"/>
</dbReference>
<reference evidence="24" key="3">
    <citation type="submission" date="2018-02" db="UniProtKB">
        <authorList>
            <consortium name="EnsemblPlants"/>
        </authorList>
    </citation>
    <scope>IDENTIFICATION</scope>
    <source>
        <strain evidence="24">Williams 82</strain>
    </source>
</reference>
<evidence type="ECO:0000313" key="24">
    <source>
        <dbReference type="EnsemblPlants" id="KRH05387"/>
    </source>
</evidence>
<keyword evidence="14 19" id="KW-0067">ATP-binding</keyword>
<evidence type="ECO:0000256" key="14">
    <source>
        <dbReference type="ARBA" id="ARBA00022840"/>
    </source>
</evidence>
<reference evidence="23" key="4">
    <citation type="submission" date="2018-07" db="EMBL/GenBank/DDBJ databases">
        <title>WGS assembly of Glycine max.</title>
        <authorList>
            <person name="Schmutz J."/>
            <person name="Cannon S."/>
            <person name="Schlueter J."/>
            <person name="Ma J."/>
            <person name="Mitros T."/>
            <person name="Nelson W."/>
            <person name="Hyten D."/>
            <person name="Song Q."/>
            <person name="Thelen J."/>
            <person name="Cheng J."/>
            <person name="Xu D."/>
            <person name="Hellsten U."/>
            <person name="May G."/>
            <person name="Yu Y."/>
            <person name="Sakurai T."/>
            <person name="Umezawa T."/>
            <person name="Bhattacharyya M."/>
            <person name="Sandhu D."/>
            <person name="Valliyodan B."/>
            <person name="Lindquist E."/>
            <person name="Peto M."/>
            <person name="Grant D."/>
            <person name="Shu S."/>
            <person name="Goodstein D."/>
            <person name="Barry K."/>
            <person name="Futrell-Griggs M."/>
            <person name="Abernathy B."/>
            <person name="Du J."/>
            <person name="Tian Z."/>
            <person name="Zhu L."/>
            <person name="Gill N."/>
            <person name="Joshi T."/>
            <person name="Libault M."/>
            <person name="Sethuraman A."/>
            <person name="Zhang X."/>
            <person name="Shinozaki K."/>
            <person name="Nguyen H."/>
            <person name="Wing R."/>
            <person name="Cregan P."/>
            <person name="Specht J."/>
            <person name="Grimwood J."/>
            <person name="Rokhsar D."/>
            <person name="Stacey G."/>
            <person name="Shoemaker R."/>
            <person name="Jackson S."/>
        </authorList>
    </citation>
    <scope>NUCLEOTIDE SEQUENCE</scope>
    <source>
        <tissue evidence="23">Callus</tissue>
    </source>
</reference>
<dbReference type="InterPro" id="IPR017441">
    <property type="entry name" value="Protein_kinase_ATP_BS"/>
</dbReference>
<keyword evidence="18" id="KW-0325">Glycoprotein</keyword>
<comment type="similarity">
    <text evidence="2">Belongs to the leguminous lectin family.</text>
</comment>
<dbReference type="GO" id="GO:0004674">
    <property type="term" value="F:protein serine/threonine kinase activity"/>
    <property type="evidence" value="ECO:0007669"/>
    <property type="project" value="UniProtKB-KW"/>
</dbReference>
<organism evidence="22">
    <name type="scientific">Glycine max</name>
    <name type="common">Soybean</name>
    <name type="synonym">Glycine hispida</name>
    <dbReference type="NCBI Taxonomy" id="3847"/>
    <lineage>
        <taxon>Eukaryota</taxon>
        <taxon>Viridiplantae</taxon>
        <taxon>Streptophyta</taxon>
        <taxon>Embryophyta</taxon>
        <taxon>Tracheophyta</taxon>
        <taxon>Spermatophyta</taxon>
        <taxon>Magnoliopsida</taxon>
        <taxon>eudicotyledons</taxon>
        <taxon>Gunneridae</taxon>
        <taxon>Pentapetalae</taxon>
        <taxon>rosids</taxon>
        <taxon>fabids</taxon>
        <taxon>Fabales</taxon>
        <taxon>Fabaceae</taxon>
        <taxon>Papilionoideae</taxon>
        <taxon>50 kb inversion clade</taxon>
        <taxon>NPAAA clade</taxon>
        <taxon>indigoferoid/millettioid clade</taxon>
        <taxon>Phaseoleae</taxon>
        <taxon>Glycine</taxon>
        <taxon>Glycine subgen. Soja</taxon>
    </lineage>
</organism>
<evidence type="ECO:0000256" key="10">
    <source>
        <dbReference type="ARBA" id="ARBA00022729"/>
    </source>
</evidence>
<comment type="similarity">
    <text evidence="3">In the N-terminal section; belongs to the leguminous lectin family.</text>
</comment>
<dbReference type="Pfam" id="PF00139">
    <property type="entry name" value="Lectin_legB"/>
    <property type="match status" value="1"/>
</dbReference>
<evidence type="ECO:0000256" key="4">
    <source>
        <dbReference type="ARBA" id="ARBA00010217"/>
    </source>
</evidence>
<dbReference type="InterPro" id="IPR008271">
    <property type="entry name" value="Ser/Thr_kinase_AS"/>
</dbReference>
<dbReference type="SUPFAM" id="SSF49899">
    <property type="entry name" value="Concanavalin A-like lectins/glucanases"/>
    <property type="match status" value="1"/>
</dbReference>
<dbReference type="FunFam" id="3.30.200.20:FF:000529">
    <property type="entry name" value="L-type lectin-domain containing receptor kinase IX.1"/>
    <property type="match status" value="1"/>
</dbReference>
<keyword evidence="17 22" id="KW-0675">Receptor</keyword>
<keyword evidence="25" id="KW-1185">Reference proteome</keyword>
<dbReference type="GO" id="GO:0005524">
    <property type="term" value="F:ATP binding"/>
    <property type="evidence" value="ECO:0007669"/>
    <property type="project" value="UniProtKB-UniRule"/>
</dbReference>